<comment type="caution">
    <text evidence="1">The sequence shown here is derived from an EMBL/GenBank/DDBJ whole genome shotgun (WGS) entry which is preliminary data.</text>
</comment>
<gene>
    <name evidence="2" type="ORF">RCL2_002789000</name>
    <name evidence="1" type="ORF">RclHR1_00380042</name>
</gene>
<evidence type="ECO:0000313" key="1">
    <source>
        <dbReference type="EMBL" id="GBC00274.1"/>
    </source>
</evidence>
<sequence length="85" mass="9848">MWVLLEGDSNPIRIESDISLVVDLADFKHILRNELIKLKNIKERDIVFFTYHDLDTSLPPDTKLQPLADNTTKNEPLIVKYLSQV</sequence>
<name>A0A2Z6RDR7_9GLOM</name>
<reference evidence="2" key="2">
    <citation type="submission" date="2019-10" db="EMBL/GenBank/DDBJ databases">
        <title>Conservation and host-specific expression of non-tandemly repeated heterogenous ribosome RNA gene in arbuscular mycorrhizal fungi.</title>
        <authorList>
            <person name="Maeda T."/>
            <person name="Kobayashi Y."/>
            <person name="Nakagawa T."/>
            <person name="Ezawa T."/>
            <person name="Yamaguchi K."/>
            <person name="Bino T."/>
            <person name="Nishimoto Y."/>
            <person name="Shigenobu S."/>
            <person name="Kawaguchi M."/>
        </authorList>
    </citation>
    <scope>NUCLEOTIDE SEQUENCE</scope>
    <source>
        <strain evidence="2">HR1</strain>
    </source>
</reference>
<dbReference type="EMBL" id="BEXD01003112">
    <property type="protein sequence ID" value="GBC00274.1"/>
    <property type="molecule type" value="Genomic_DNA"/>
</dbReference>
<evidence type="ECO:0000313" key="2">
    <source>
        <dbReference type="EMBL" id="GET01483.1"/>
    </source>
</evidence>
<dbReference type="Proteomes" id="UP000247702">
    <property type="component" value="Unassembled WGS sequence"/>
</dbReference>
<protein>
    <recommendedName>
        <fullName evidence="4">Ubiquitin-like domain-containing protein</fullName>
    </recommendedName>
</protein>
<dbReference type="EMBL" id="BLAL01000300">
    <property type="protein sequence ID" value="GET01483.1"/>
    <property type="molecule type" value="Genomic_DNA"/>
</dbReference>
<accession>A0A2Z6RDR7</accession>
<dbReference type="OrthoDB" id="2440063at2759"/>
<dbReference type="Proteomes" id="UP000615446">
    <property type="component" value="Unassembled WGS sequence"/>
</dbReference>
<organism evidence="1 3">
    <name type="scientific">Rhizophagus clarus</name>
    <dbReference type="NCBI Taxonomy" id="94130"/>
    <lineage>
        <taxon>Eukaryota</taxon>
        <taxon>Fungi</taxon>
        <taxon>Fungi incertae sedis</taxon>
        <taxon>Mucoromycota</taxon>
        <taxon>Glomeromycotina</taxon>
        <taxon>Glomeromycetes</taxon>
        <taxon>Glomerales</taxon>
        <taxon>Glomeraceae</taxon>
        <taxon>Rhizophagus</taxon>
    </lineage>
</organism>
<dbReference type="AlphaFoldDB" id="A0A2Z6RDR7"/>
<evidence type="ECO:0000313" key="3">
    <source>
        <dbReference type="Proteomes" id="UP000247702"/>
    </source>
</evidence>
<keyword evidence="3" id="KW-1185">Reference proteome</keyword>
<reference evidence="1 3" key="1">
    <citation type="submission" date="2017-11" db="EMBL/GenBank/DDBJ databases">
        <title>The genome of Rhizophagus clarus HR1 reveals common genetic basis of auxotrophy among arbuscular mycorrhizal fungi.</title>
        <authorList>
            <person name="Kobayashi Y."/>
        </authorList>
    </citation>
    <scope>NUCLEOTIDE SEQUENCE [LARGE SCALE GENOMIC DNA]</scope>
    <source>
        <strain evidence="1 3">HR1</strain>
    </source>
</reference>
<proteinExistence type="predicted"/>
<evidence type="ECO:0008006" key="4">
    <source>
        <dbReference type="Google" id="ProtNLM"/>
    </source>
</evidence>